<evidence type="ECO:0000256" key="5">
    <source>
        <dbReference type="ARBA" id="ARBA00022722"/>
    </source>
</evidence>
<dbReference type="PANTHER" id="PTHR10642:SF26">
    <property type="entry name" value="RIBONUCLEASE H1"/>
    <property type="match status" value="1"/>
</dbReference>
<keyword evidence="7" id="KW-0255">Endonuclease</keyword>
<evidence type="ECO:0000256" key="4">
    <source>
        <dbReference type="ARBA" id="ARBA00012180"/>
    </source>
</evidence>
<dbReference type="RefSeq" id="WP_096862875.1">
    <property type="nucleotide sequence ID" value="NZ_CP023668.1"/>
</dbReference>
<protein>
    <recommendedName>
        <fullName evidence="4">ribonuclease H</fullName>
        <ecNumber evidence="4">3.1.26.4</ecNumber>
    </recommendedName>
</protein>
<dbReference type="SUPFAM" id="SSF55658">
    <property type="entry name" value="L9 N-domain-like"/>
    <property type="match status" value="1"/>
</dbReference>
<organism evidence="10 11">
    <name type="scientific">Mesoplasma lactucae ATCC 49193</name>
    <dbReference type="NCBI Taxonomy" id="81460"/>
    <lineage>
        <taxon>Bacteria</taxon>
        <taxon>Bacillati</taxon>
        <taxon>Mycoplasmatota</taxon>
        <taxon>Mollicutes</taxon>
        <taxon>Entomoplasmatales</taxon>
        <taxon>Entomoplasmataceae</taxon>
        <taxon>Mesoplasma</taxon>
    </lineage>
</organism>
<keyword evidence="6" id="KW-0479">Metal-binding</keyword>
<dbReference type="Pfam" id="PF00075">
    <property type="entry name" value="RNase_H"/>
    <property type="match status" value="1"/>
</dbReference>
<dbReference type="SUPFAM" id="SSF53098">
    <property type="entry name" value="Ribonuclease H-like"/>
    <property type="match status" value="1"/>
</dbReference>
<dbReference type="InterPro" id="IPR036397">
    <property type="entry name" value="RNaseH_sf"/>
</dbReference>
<sequence>MAEKYYAVKKGKKPGVYKTWPEMNKQIEGYKNPVFKAFPTEQEAWAFVGNLNENDNSNWTIAYTDGSYRSDDHSYSYGAAIFLENGILEMSQRKFDSERADLRNVAGEIDGAAKVMEYAYNHNIKKLEIHHDYQGISAWATGEWKANKELTKKYKDFTNKISKKVELRFVWVKGHSGEAGNELVDKLAGEASKDYQERLVKN</sequence>
<dbReference type="InterPro" id="IPR012337">
    <property type="entry name" value="RNaseH-like_sf"/>
</dbReference>
<dbReference type="InterPro" id="IPR002156">
    <property type="entry name" value="RNaseH_domain"/>
</dbReference>
<keyword evidence="8" id="KW-0378">Hydrolase</keyword>
<dbReference type="GO" id="GO:0003676">
    <property type="term" value="F:nucleic acid binding"/>
    <property type="evidence" value="ECO:0007669"/>
    <property type="project" value="InterPro"/>
</dbReference>
<evidence type="ECO:0000256" key="7">
    <source>
        <dbReference type="ARBA" id="ARBA00022759"/>
    </source>
</evidence>
<evidence type="ECO:0000256" key="3">
    <source>
        <dbReference type="ARBA" id="ARBA00005300"/>
    </source>
</evidence>
<evidence type="ECO:0000313" key="10">
    <source>
        <dbReference type="EMBL" id="ATG97587.1"/>
    </source>
</evidence>
<dbReference type="OrthoDB" id="9811552at2"/>
<dbReference type="FunFam" id="3.40.970.10:FF:000001">
    <property type="entry name" value="Ribonuclease H1"/>
    <property type="match status" value="1"/>
</dbReference>
<dbReference type="Gene3D" id="3.30.420.10">
    <property type="entry name" value="Ribonuclease H-like superfamily/Ribonuclease H"/>
    <property type="match status" value="1"/>
</dbReference>
<dbReference type="InterPro" id="IPR011320">
    <property type="entry name" value="RNase_H1_N"/>
</dbReference>
<dbReference type="EC" id="3.1.26.4" evidence="4"/>
<dbReference type="CDD" id="cd09277">
    <property type="entry name" value="RNase_HI_bacteria_like"/>
    <property type="match status" value="1"/>
</dbReference>
<name>A0A291ISB6_9MOLU</name>
<reference evidence="10 11" key="1">
    <citation type="submission" date="2017-09" db="EMBL/GenBank/DDBJ databases">
        <title>SPAdes assembly of the Mesoplasma lactucae genome.</title>
        <authorList>
            <person name="Knight T.F."/>
            <person name="Rubinstein R."/>
            <person name="Citino T."/>
        </authorList>
    </citation>
    <scope>NUCLEOTIDE SEQUENCE [LARGE SCALE GENOMIC DNA]</scope>
    <source>
        <strain evidence="10 11">831-C4</strain>
    </source>
</reference>
<comment type="similarity">
    <text evidence="3">Belongs to the RNase H family.</text>
</comment>
<dbReference type="Pfam" id="PF01693">
    <property type="entry name" value="Cauli_VI"/>
    <property type="match status" value="1"/>
</dbReference>
<dbReference type="InterPro" id="IPR009027">
    <property type="entry name" value="Ribosomal_bL9/RNase_H1_N"/>
</dbReference>
<evidence type="ECO:0000256" key="8">
    <source>
        <dbReference type="ARBA" id="ARBA00022801"/>
    </source>
</evidence>
<dbReference type="AlphaFoldDB" id="A0A291ISB6"/>
<evidence type="ECO:0000256" key="9">
    <source>
        <dbReference type="ARBA" id="ARBA00022842"/>
    </source>
</evidence>
<dbReference type="GO" id="GO:0043137">
    <property type="term" value="P:DNA replication, removal of RNA primer"/>
    <property type="evidence" value="ECO:0007669"/>
    <property type="project" value="TreeGrafter"/>
</dbReference>
<keyword evidence="11" id="KW-1185">Reference proteome</keyword>
<dbReference type="Proteomes" id="UP000232227">
    <property type="component" value="Chromosome"/>
</dbReference>
<proteinExistence type="inferred from homology"/>
<gene>
    <name evidence="10" type="ORF">CP520_02370</name>
</gene>
<dbReference type="GO" id="GO:0004523">
    <property type="term" value="F:RNA-DNA hybrid ribonuclease activity"/>
    <property type="evidence" value="ECO:0007669"/>
    <property type="project" value="UniProtKB-EC"/>
</dbReference>
<accession>A0A291ISB6</accession>
<dbReference type="EMBL" id="CP023668">
    <property type="protein sequence ID" value="ATG97587.1"/>
    <property type="molecule type" value="Genomic_DNA"/>
</dbReference>
<comment type="catalytic activity">
    <reaction evidence="1">
        <text>Endonucleolytic cleavage to 5'-phosphomonoester.</text>
        <dbReference type="EC" id="3.1.26.4"/>
    </reaction>
</comment>
<evidence type="ECO:0000256" key="2">
    <source>
        <dbReference type="ARBA" id="ARBA00001946"/>
    </source>
</evidence>
<dbReference type="GO" id="GO:0046872">
    <property type="term" value="F:metal ion binding"/>
    <property type="evidence" value="ECO:0007669"/>
    <property type="project" value="UniProtKB-KW"/>
</dbReference>
<dbReference type="InterPro" id="IPR037056">
    <property type="entry name" value="RNase_H1_N_sf"/>
</dbReference>
<keyword evidence="9" id="KW-0460">Magnesium</keyword>
<keyword evidence="5" id="KW-0540">Nuclease</keyword>
<evidence type="ECO:0000256" key="1">
    <source>
        <dbReference type="ARBA" id="ARBA00000077"/>
    </source>
</evidence>
<dbReference type="InterPro" id="IPR050092">
    <property type="entry name" value="RNase_H"/>
</dbReference>
<evidence type="ECO:0000313" key="11">
    <source>
        <dbReference type="Proteomes" id="UP000232227"/>
    </source>
</evidence>
<dbReference type="PROSITE" id="PS50879">
    <property type="entry name" value="RNASE_H_1"/>
    <property type="match status" value="1"/>
</dbReference>
<dbReference type="KEGG" id="mlac:CP520_02370"/>
<dbReference type="Gene3D" id="3.40.970.10">
    <property type="entry name" value="Ribonuclease H1, N-terminal domain"/>
    <property type="match status" value="1"/>
</dbReference>
<evidence type="ECO:0000256" key="6">
    <source>
        <dbReference type="ARBA" id="ARBA00022723"/>
    </source>
</evidence>
<comment type="cofactor">
    <cofactor evidence="2">
        <name>Mg(2+)</name>
        <dbReference type="ChEBI" id="CHEBI:18420"/>
    </cofactor>
</comment>
<dbReference type="PANTHER" id="PTHR10642">
    <property type="entry name" value="RIBONUCLEASE H1"/>
    <property type="match status" value="1"/>
</dbReference>